<organism evidence="2 3">
    <name type="scientific">Striga asiatica</name>
    <name type="common">Asiatic witchweed</name>
    <name type="synonym">Buchnera asiatica</name>
    <dbReference type="NCBI Taxonomy" id="4170"/>
    <lineage>
        <taxon>Eukaryota</taxon>
        <taxon>Viridiplantae</taxon>
        <taxon>Streptophyta</taxon>
        <taxon>Embryophyta</taxon>
        <taxon>Tracheophyta</taxon>
        <taxon>Spermatophyta</taxon>
        <taxon>Magnoliopsida</taxon>
        <taxon>eudicotyledons</taxon>
        <taxon>Gunneridae</taxon>
        <taxon>Pentapetalae</taxon>
        <taxon>asterids</taxon>
        <taxon>lamiids</taxon>
        <taxon>Lamiales</taxon>
        <taxon>Orobanchaceae</taxon>
        <taxon>Buchnereae</taxon>
        <taxon>Striga</taxon>
    </lineage>
</organism>
<keyword evidence="1" id="KW-0812">Transmembrane</keyword>
<sequence>RVQTWARPARPWTRDGLASCRFRVVITQPSGPPPDPARHLAMLTLYRVYHRRTPIEKCSPIVKTLDQYSASLWLYYRCLESLKAVISINTMRCIVELIYMPTLYSVYHLRTPIEKCSPIMDTLDLYSASLWLYYGCLESLKAVISINKSGCIVELIYMSLHIYCVPVNARRRVFRESDVGALVLSLTMSGICWFVNGWEKGLSDSDA</sequence>
<keyword evidence="2" id="KW-0813">Transport</keyword>
<dbReference type="InterPro" id="IPR004316">
    <property type="entry name" value="SWEET_rpt"/>
</dbReference>
<keyword evidence="1" id="KW-0472">Membrane</keyword>
<comment type="caution">
    <text evidence="2">The sequence shown here is derived from an EMBL/GenBank/DDBJ whole genome shotgun (WGS) entry which is preliminary data.</text>
</comment>
<gene>
    <name evidence="2" type="ORF">STAS_31651</name>
</gene>
<dbReference type="Gene3D" id="1.20.1280.290">
    <property type="match status" value="1"/>
</dbReference>
<accession>A0A5A7R9G8</accession>
<feature type="non-terminal residue" evidence="2">
    <location>
        <position position="1"/>
    </location>
</feature>
<dbReference type="Pfam" id="PF03083">
    <property type="entry name" value="MtN3_slv"/>
    <property type="match status" value="1"/>
</dbReference>
<evidence type="ECO:0000313" key="3">
    <source>
        <dbReference type="Proteomes" id="UP000325081"/>
    </source>
</evidence>
<dbReference type="EMBL" id="BKCP01010959">
    <property type="protein sequence ID" value="GER54086.1"/>
    <property type="molecule type" value="Genomic_DNA"/>
</dbReference>
<proteinExistence type="predicted"/>
<keyword evidence="1" id="KW-1133">Transmembrane helix</keyword>
<name>A0A5A7R9G8_STRAF</name>
<dbReference type="Proteomes" id="UP000325081">
    <property type="component" value="Unassembled WGS sequence"/>
</dbReference>
<reference evidence="3" key="1">
    <citation type="journal article" date="2019" name="Curr. Biol.">
        <title>Genome Sequence of Striga asiatica Provides Insight into the Evolution of Plant Parasitism.</title>
        <authorList>
            <person name="Yoshida S."/>
            <person name="Kim S."/>
            <person name="Wafula E.K."/>
            <person name="Tanskanen J."/>
            <person name="Kim Y.M."/>
            <person name="Honaas L."/>
            <person name="Yang Z."/>
            <person name="Spallek T."/>
            <person name="Conn C.E."/>
            <person name="Ichihashi Y."/>
            <person name="Cheong K."/>
            <person name="Cui S."/>
            <person name="Der J.P."/>
            <person name="Gundlach H."/>
            <person name="Jiao Y."/>
            <person name="Hori C."/>
            <person name="Ishida J.K."/>
            <person name="Kasahara H."/>
            <person name="Kiba T."/>
            <person name="Kim M.S."/>
            <person name="Koo N."/>
            <person name="Laohavisit A."/>
            <person name="Lee Y.H."/>
            <person name="Lumba S."/>
            <person name="McCourt P."/>
            <person name="Mortimer J.C."/>
            <person name="Mutuku J.M."/>
            <person name="Nomura T."/>
            <person name="Sasaki-Sekimoto Y."/>
            <person name="Seto Y."/>
            <person name="Wang Y."/>
            <person name="Wakatake T."/>
            <person name="Sakakibara H."/>
            <person name="Demura T."/>
            <person name="Yamaguchi S."/>
            <person name="Yoneyama K."/>
            <person name="Manabe R.I."/>
            <person name="Nelson D.C."/>
            <person name="Schulman A.H."/>
            <person name="Timko M.P."/>
            <person name="dePamphilis C.W."/>
            <person name="Choi D."/>
            <person name="Shirasu K."/>
        </authorList>
    </citation>
    <scope>NUCLEOTIDE SEQUENCE [LARGE SCALE GENOMIC DNA]</scope>
    <source>
        <strain evidence="3">cv. UVA1</strain>
    </source>
</reference>
<protein>
    <submittedName>
        <fullName evidence="2">Bidirectional sugar transporter SWEET14</fullName>
    </submittedName>
</protein>
<dbReference type="AlphaFoldDB" id="A0A5A7R9G8"/>
<feature type="transmembrane region" description="Helical" evidence="1">
    <location>
        <begin position="179"/>
        <end position="198"/>
    </location>
</feature>
<evidence type="ECO:0000256" key="1">
    <source>
        <dbReference type="SAM" id="Phobius"/>
    </source>
</evidence>
<keyword evidence="3" id="KW-1185">Reference proteome</keyword>
<dbReference type="GO" id="GO:0016020">
    <property type="term" value="C:membrane"/>
    <property type="evidence" value="ECO:0007669"/>
    <property type="project" value="InterPro"/>
</dbReference>
<keyword evidence="2" id="KW-0762">Sugar transport</keyword>
<evidence type="ECO:0000313" key="2">
    <source>
        <dbReference type="EMBL" id="GER54086.1"/>
    </source>
</evidence>